<protein>
    <submittedName>
        <fullName evidence="4">G3539 protein</fullName>
    </submittedName>
</protein>
<sequence length="330" mass="34942">MPAEAPTPHKTEAGCPQQPPAHPELPLQTAAKQTKGQAPDDKGVSTPLDQAELAGSQATQQTAQARKQKAARRKAAKTKGANLQTEPSASSEGQPTPDSSSQKGLHEQVAAAEVQAVASAKPVRQPPRTQHIPHRDSSNGHTAPQTAAENPLSPQQSTSADMQSAGSSSSAPDAGPRRPSLPEMPHGWPTDARQAPVRLSNTTLQHSLSSPAPSRPPPLHTLLPIPTPQPALPGVSAADQARAQSRAPQQPHAKAQQDADYAQNKVAREEEVTQQDCIMCWENPRQTTLAPCGHRALCSPCTQLLLKTPDALCPICRGSVQSYILKEFDV</sequence>
<comment type="caution">
    <text evidence="4">The sequence shown here is derived from an EMBL/GenBank/DDBJ whole genome shotgun (WGS) entry which is preliminary data.</text>
</comment>
<feature type="compositionally biased region" description="Basic residues" evidence="2">
    <location>
        <begin position="66"/>
        <end position="77"/>
    </location>
</feature>
<keyword evidence="1" id="KW-0862">Zinc</keyword>
<dbReference type="EMBL" id="CAXHTA020000005">
    <property type="protein sequence ID" value="CAL5221360.1"/>
    <property type="molecule type" value="Genomic_DNA"/>
</dbReference>
<name>A0ABP1FN25_9CHLO</name>
<dbReference type="Gene3D" id="3.30.40.10">
    <property type="entry name" value="Zinc/RING finger domain, C3HC4 (zinc finger)"/>
    <property type="match status" value="1"/>
</dbReference>
<feature type="compositionally biased region" description="Low complexity" evidence="2">
    <location>
        <begin position="157"/>
        <end position="178"/>
    </location>
</feature>
<proteinExistence type="predicted"/>
<feature type="compositionally biased region" description="Pro residues" evidence="2">
    <location>
        <begin position="213"/>
        <end position="231"/>
    </location>
</feature>
<evidence type="ECO:0000313" key="5">
    <source>
        <dbReference type="Proteomes" id="UP001497392"/>
    </source>
</evidence>
<organism evidence="4 5">
    <name type="scientific">Coccomyxa viridis</name>
    <dbReference type="NCBI Taxonomy" id="1274662"/>
    <lineage>
        <taxon>Eukaryota</taxon>
        <taxon>Viridiplantae</taxon>
        <taxon>Chlorophyta</taxon>
        <taxon>core chlorophytes</taxon>
        <taxon>Trebouxiophyceae</taxon>
        <taxon>Trebouxiophyceae incertae sedis</taxon>
        <taxon>Coccomyxaceae</taxon>
        <taxon>Coccomyxa</taxon>
    </lineage>
</organism>
<dbReference type="Pfam" id="PF13920">
    <property type="entry name" value="zf-C3HC4_3"/>
    <property type="match status" value="1"/>
</dbReference>
<evidence type="ECO:0000256" key="1">
    <source>
        <dbReference type="PROSITE-ProRule" id="PRU00175"/>
    </source>
</evidence>
<feature type="compositionally biased region" description="Polar residues" evidence="2">
    <location>
        <begin position="81"/>
        <end position="103"/>
    </location>
</feature>
<feature type="domain" description="RING-type" evidence="3">
    <location>
        <begin position="277"/>
        <end position="317"/>
    </location>
</feature>
<dbReference type="Proteomes" id="UP001497392">
    <property type="component" value="Unassembled WGS sequence"/>
</dbReference>
<dbReference type="InterPro" id="IPR001841">
    <property type="entry name" value="Znf_RING"/>
</dbReference>
<dbReference type="SUPFAM" id="SSF57850">
    <property type="entry name" value="RING/U-box"/>
    <property type="match status" value="1"/>
</dbReference>
<feature type="compositionally biased region" description="Low complexity" evidence="2">
    <location>
        <begin position="236"/>
        <end position="253"/>
    </location>
</feature>
<keyword evidence="1" id="KW-0479">Metal-binding</keyword>
<gene>
    <name evidence="4" type="primary">g3539</name>
    <name evidence="4" type="ORF">VP750_LOCUS3019</name>
</gene>
<evidence type="ECO:0000259" key="3">
    <source>
        <dbReference type="PROSITE" id="PS50089"/>
    </source>
</evidence>
<keyword evidence="1" id="KW-0863">Zinc-finger</keyword>
<feature type="compositionally biased region" description="Low complexity" evidence="2">
    <location>
        <begin position="107"/>
        <end position="118"/>
    </location>
</feature>
<feature type="compositionally biased region" description="Polar residues" evidence="2">
    <location>
        <begin position="139"/>
        <end position="156"/>
    </location>
</feature>
<accession>A0ABP1FN25</accession>
<feature type="region of interest" description="Disordered" evidence="2">
    <location>
        <begin position="1"/>
        <end position="258"/>
    </location>
</feature>
<evidence type="ECO:0000313" key="4">
    <source>
        <dbReference type="EMBL" id="CAL5221360.1"/>
    </source>
</evidence>
<evidence type="ECO:0000256" key="2">
    <source>
        <dbReference type="SAM" id="MobiDB-lite"/>
    </source>
</evidence>
<reference evidence="4 5" key="1">
    <citation type="submission" date="2024-06" db="EMBL/GenBank/DDBJ databases">
        <authorList>
            <person name="Kraege A."/>
            <person name="Thomma B."/>
        </authorList>
    </citation>
    <scope>NUCLEOTIDE SEQUENCE [LARGE SCALE GENOMIC DNA]</scope>
</reference>
<keyword evidence="5" id="KW-1185">Reference proteome</keyword>
<dbReference type="PROSITE" id="PS50089">
    <property type="entry name" value="ZF_RING_2"/>
    <property type="match status" value="1"/>
</dbReference>
<dbReference type="InterPro" id="IPR013083">
    <property type="entry name" value="Znf_RING/FYVE/PHD"/>
</dbReference>